<dbReference type="PANTHER" id="PTHR11895">
    <property type="entry name" value="TRANSAMIDASE"/>
    <property type="match status" value="1"/>
</dbReference>
<dbReference type="GO" id="GO:0003824">
    <property type="term" value="F:catalytic activity"/>
    <property type="evidence" value="ECO:0007669"/>
    <property type="project" value="InterPro"/>
</dbReference>
<proteinExistence type="predicted"/>
<reference evidence="1 2" key="1">
    <citation type="submission" date="2020-04" db="EMBL/GenBank/DDBJ databases">
        <title>FDA dAtabase for Regulatory Grade micrObial Sequences (FDA-ARGOS): Supporting development and validation of Infectious Disease Dx tests.</title>
        <authorList>
            <person name="Sciortino C."/>
            <person name="Tallon L."/>
            <person name="Sadzewicz L."/>
            <person name="Vavikolanu K."/>
            <person name="Mehta A."/>
            <person name="Aluvathingal J."/>
            <person name="Nadendla S."/>
            <person name="Nandy P."/>
            <person name="Geyer C."/>
            <person name="Yan Y."/>
            <person name="Sichtig H."/>
        </authorList>
    </citation>
    <scope>NUCLEOTIDE SEQUENCE [LARGE SCALE GENOMIC DNA]</scope>
    <source>
        <strain evidence="1 2">FDAARGOS_633</strain>
    </source>
</reference>
<dbReference type="AlphaFoldDB" id="A0A1L9CDM8"/>
<dbReference type="InterPro" id="IPR036928">
    <property type="entry name" value="AS_sf"/>
</dbReference>
<evidence type="ECO:0000313" key="2">
    <source>
        <dbReference type="Proteomes" id="UP000500870"/>
    </source>
</evidence>
<protein>
    <submittedName>
        <fullName evidence="1">Amidase</fullName>
    </submittedName>
</protein>
<dbReference type="PANTHER" id="PTHR11895:SF76">
    <property type="entry name" value="INDOLEACETAMIDE HYDROLASE"/>
    <property type="match status" value="1"/>
</dbReference>
<sequence length="474" mass="51474">MTGDITRLSAAALSRAIHLRQVSCLSVMEAYLDRIDSLNPAVNAIVFRRPSTQLLEEARACDRELEGGRSRGWMHGFPQAVKDLSEVQGLPCSWGSPLFDNFVSTADSLHVERVRAAGAIFIGKTNTPEFGLGSHTTNPVHGPTRNPYDRTRSAGGSSGGAAAALACRMLPVADGSDMMGSLRNPAAFNNVVGFRPSFGRVPGTKGNEFFLGQLATSGPMGKTVEDAALLLATQAGYDRRDPLSLADESLAIRGPATTQGMKVAWFGDFGGYLPFEPGVLDVDRKALAVLANMGCDIDELVPDFELPKLWEAWMTLRSFSVTHGLRAFYDQPETRSLLNRQQMFEFDIALSCSAADIFNASVVRTAWYQYLCRLFERYDFILMPSAQVFPFDIDLSWPTEIDGKAMDTYHRWMEVVIGPTLAGLPVAAVPAGFGVNGLPTGIQLVGPPRSDRATLEFALAYEQSADIQTGDAVM</sequence>
<dbReference type="Gene3D" id="3.90.1300.10">
    <property type="entry name" value="Amidase signature (AS) domain"/>
    <property type="match status" value="1"/>
</dbReference>
<dbReference type="InterPro" id="IPR023631">
    <property type="entry name" value="Amidase_dom"/>
</dbReference>
<dbReference type="RefSeq" id="WP_037090491.1">
    <property type="nucleotide sequence ID" value="NZ_CP050899.1"/>
</dbReference>
<organism evidence="1 2">
    <name type="scientific">Agrobacterium pusense</name>
    <dbReference type="NCBI Taxonomy" id="648995"/>
    <lineage>
        <taxon>Bacteria</taxon>
        <taxon>Pseudomonadati</taxon>
        <taxon>Pseudomonadota</taxon>
        <taxon>Alphaproteobacteria</taxon>
        <taxon>Hyphomicrobiales</taxon>
        <taxon>Rhizobiaceae</taxon>
        <taxon>Rhizobium/Agrobacterium group</taxon>
        <taxon>Agrobacterium</taxon>
    </lineage>
</organism>
<dbReference type="Pfam" id="PF01425">
    <property type="entry name" value="Amidase"/>
    <property type="match status" value="1"/>
</dbReference>
<dbReference type="InterPro" id="IPR000120">
    <property type="entry name" value="Amidase"/>
</dbReference>
<accession>A0A1L9CDM8</accession>
<gene>
    <name evidence="1" type="ORF">FOB41_24265</name>
</gene>
<evidence type="ECO:0000313" key="1">
    <source>
        <dbReference type="EMBL" id="QIX24216.1"/>
    </source>
</evidence>
<name>A0A1L9CDM8_9HYPH</name>
<dbReference type="EMBL" id="CP050899">
    <property type="protein sequence ID" value="QIX24216.1"/>
    <property type="molecule type" value="Genomic_DNA"/>
</dbReference>
<dbReference type="NCBIfam" id="NF005686">
    <property type="entry name" value="PRK07486.1"/>
    <property type="match status" value="1"/>
</dbReference>
<dbReference type="SUPFAM" id="SSF75304">
    <property type="entry name" value="Amidase signature (AS) enzymes"/>
    <property type="match status" value="1"/>
</dbReference>
<dbReference type="Proteomes" id="UP000500870">
    <property type="component" value="Chromosome 3"/>
</dbReference>